<feature type="compositionally biased region" description="Basic and acidic residues" evidence="1">
    <location>
        <begin position="154"/>
        <end position="171"/>
    </location>
</feature>
<feature type="compositionally biased region" description="Basic and acidic residues" evidence="1">
    <location>
        <begin position="67"/>
        <end position="79"/>
    </location>
</feature>
<dbReference type="PANTHER" id="PTHR34183:SF1">
    <property type="entry name" value="ENDOLYTIC PEPTIDOGLYCAN TRANSGLYCOSYLASE RLPA"/>
    <property type="match status" value="1"/>
</dbReference>
<evidence type="ECO:0000259" key="3">
    <source>
        <dbReference type="Pfam" id="PF03330"/>
    </source>
</evidence>
<evidence type="ECO:0000313" key="4">
    <source>
        <dbReference type="EMBL" id="CAA9515843.1"/>
    </source>
</evidence>
<protein>
    <submittedName>
        <fullName evidence="4">Rare lipoprotein A</fullName>
    </submittedName>
</protein>
<name>A0A6J4T7Y0_9ACTN</name>
<dbReference type="InterPro" id="IPR009009">
    <property type="entry name" value="RlpA-like_DPBB"/>
</dbReference>
<feature type="chain" id="PRO_5026901056" evidence="2">
    <location>
        <begin position="33"/>
        <end position="364"/>
    </location>
</feature>
<feature type="domain" description="RlpA-like protein double-psi beta-barrel" evidence="3">
    <location>
        <begin position="281"/>
        <end position="352"/>
    </location>
</feature>
<dbReference type="AlphaFoldDB" id="A0A6J4T7Y0"/>
<evidence type="ECO:0000256" key="1">
    <source>
        <dbReference type="SAM" id="MobiDB-lite"/>
    </source>
</evidence>
<gene>
    <name evidence="4" type="ORF">AVDCRST_MAG45-2198</name>
</gene>
<dbReference type="SUPFAM" id="SSF50685">
    <property type="entry name" value="Barwin-like endoglucanases"/>
    <property type="match status" value="1"/>
</dbReference>
<reference evidence="4" key="1">
    <citation type="submission" date="2020-02" db="EMBL/GenBank/DDBJ databases">
        <authorList>
            <person name="Meier V. D."/>
        </authorList>
    </citation>
    <scope>NUCLEOTIDE SEQUENCE</scope>
    <source>
        <strain evidence="4">AVDCRST_MAG45</strain>
    </source>
</reference>
<feature type="compositionally biased region" description="Acidic residues" evidence="1">
    <location>
        <begin position="57"/>
        <end position="66"/>
    </location>
</feature>
<dbReference type="PANTHER" id="PTHR34183">
    <property type="entry name" value="ENDOLYTIC PEPTIDOGLYCAN TRANSGLYCOSYLASE RLPA"/>
    <property type="match status" value="1"/>
</dbReference>
<dbReference type="EMBL" id="CADCVU010000187">
    <property type="protein sequence ID" value="CAA9515843.1"/>
    <property type="molecule type" value="Genomic_DNA"/>
</dbReference>
<keyword evidence="2" id="KW-0732">Signal</keyword>
<accession>A0A6J4T7Y0</accession>
<sequence>MPESTHVVRWAHALRAALLACLALALAGPAAASAAAEGRNGDRARASAALEGTDLAGAEDDTEAPSEDGRSERERREEEPSSEAAAGGSGDESPAPAAARDAQGPSEARDSVRRQVTSRTKGIGASVRREVESGTRNLRRRAPAGGGGPGRASQDGERDEASRDVARDGGDHGTVSVSASADERINLDGRDNRQIYLGRTATVRGVVPSQRPGREVVLEAISGGRWVEVDRDVTDENGRFSMTWKPGYAGRRSVRVRRTNPLSTEPPSGIRTLYVYRQRVASWYGPGLYGNRTACGQTFTSQLLGVAHRTLPCGYMVTIRYNGRYKTVPVVDRGPYVRGRDFDLTEALRNYLGFDGVDTIRATA</sequence>
<proteinExistence type="predicted"/>
<organism evidence="4">
    <name type="scientific">uncultured Solirubrobacterales bacterium</name>
    <dbReference type="NCBI Taxonomy" id="768556"/>
    <lineage>
        <taxon>Bacteria</taxon>
        <taxon>Bacillati</taxon>
        <taxon>Actinomycetota</taxon>
        <taxon>Thermoleophilia</taxon>
        <taxon>Solirubrobacterales</taxon>
        <taxon>environmental samples</taxon>
    </lineage>
</organism>
<feature type="compositionally biased region" description="Low complexity" evidence="1">
    <location>
        <begin position="82"/>
        <end position="99"/>
    </location>
</feature>
<feature type="signal peptide" evidence="2">
    <location>
        <begin position="1"/>
        <end position="32"/>
    </location>
</feature>
<evidence type="ECO:0000256" key="2">
    <source>
        <dbReference type="SAM" id="SignalP"/>
    </source>
</evidence>
<dbReference type="CDD" id="cd22268">
    <property type="entry name" value="DPBB_RlpA-like"/>
    <property type="match status" value="1"/>
</dbReference>
<dbReference type="Pfam" id="PF03330">
    <property type="entry name" value="DPBB_1"/>
    <property type="match status" value="1"/>
</dbReference>
<feature type="region of interest" description="Disordered" evidence="1">
    <location>
        <begin position="35"/>
        <end position="186"/>
    </location>
</feature>
<dbReference type="InterPro" id="IPR036908">
    <property type="entry name" value="RlpA-like_sf"/>
</dbReference>
<keyword evidence="4" id="KW-0449">Lipoprotein</keyword>
<dbReference type="Gene3D" id="2.40.40.10">
    <property type="entry name" value="RlpA-like domain"/>
    <property type="match status" value="1"/>
</dbReference>